<gene>
    <name evidence="6" type="ORF">B5F11_11490</name>
</gene>
<dbReference type="EMBL" id="NFKP01000013">
    <property type="protein sequence ID" value="OUP68964.1"/>
    <property type="molecule type" value="Genomic_DNA"/>
</dbReference>
<dbReference type="GO" id="GO:0003700">
    <property type="term" value="F:DNA-binding transcription factor activity"/>
    <property type="evidence" value="ECO:0007669"/>
    <property type="project" value="InterPro"/>
</dbReference>
<evidence type="ECO:0000313" key="7">
    <source>
        <dbReference type="Proteomes" id="UP000196386"/>
    </source>
</evidence>
<evidence type="ECO:0000256" key="4">
    <source>
        <dbReference type="ARBA" id="ARBA00023163"/>
    </source>
</evidence>
<proteinExistence type="inferred from homology"/>
<dbReference type="Gene3D" id="1.10.10.10">
    <property type="entry name" value="Winged helix-like DNA-binding domain superfamily/Winged helix DNA-binding domain"/>
    <property type="match status" value="1"/>
</dbReference>
<evidence type="ECO:0000256" key="2">
    <source>
        <dbReference type="ARBA" id="ARBA00023015"/>
    </source>
</evidence>
<evidence type="ECO:0000313" key="6">
    <source>
        <dbReference type="EMBL" id="OUP68964.1"/>
    </source>
</evidence>
<dbReference type="PANTHER" id="PTHR30126">
    <property type="entry name" value="HTH-TYPE TRANSCRIPTIONAL REGULATOR"/>
    <property type="match status" value="1"/>
</dbReference>
<dbReference type="PANTHER" id="PTHR30126:SF40">
    <property type="entry name" value="HTH-TYPE TRANSCRIPTIONAL REGULATOR GLTR"/>
    <property type="match status" value="1"/>
</dbReference>
<comment type="caution">
    <text evidence="6">The sequence shown here is derived from an EMBL/GenBank/DDBJ whole genome shotgun (WGS) entry which is preliminary data.</text>
</comment>
<dbReference type="InterPro" id="IPR036388">
    <property type="entry name" value="WH-like_DNA-bd_sf"/>
</dbReference>
<feature type="domain" description="HTH lysR-type" evidence="5">
    <location>
        <begin position="14"/>
        <end position="71"/>
    </location>
</feature>
<evidence type="ECO:0000256" key="1">
    <source>
        <dbReference type="ARBA" id="ARBA00009437"/>
    </source>
</evidence>
<dbReference type="RefSeq" id="WP_024730123.1">
    <property type="nucleotide sequence ID" value="NZ_CAJFJR010000027.1"/>
</dbReference>
<dbReference type="PROSITE" id="PS50931">
    <property type="entry name" value="HTH_LYSR"/>
    <property type="match status" value="1"/>
</dbReference>
<sequence>MNTERCIRSGEWSIHLEHFQYMLEIDRCRSISAAARSLGLVQTTLSSIVKNVESALGFPIFQRTPNGVAPTVFGEQFLTLGGEIHVRFEELLRLKSGVSGSIDPIHILCAPSINLGAALPLAQRFYQFFNYGTLVFEECPRLEILPQILQRLTNIGITYLTEEDAKRLEIPLAHEQIYLKLLYRDRFYAFLPPDSPLGTQEVVDVHRLCEENVAVATNFRFIPDREHINLLDVGQSCFPSDGNSLSLLFDAAVSRQYRSAGRFTSFPNIRIVKRAVEEQKMVSILTGYAICEDQSYPWSKACIRTLSGIEEQGKINIYVCYHAKERLRYQERIFLSCIEEYFSSLTPPPFATEEPSR</sequence>
<accession>A0A1Y4MJP4</accession>
<protein>
    <recommendedName>
        <fullName evidence="5">HTH lysR-type domain-containing protein</fullName>
    </recommendedName>
</protein>
<keyword evidence="2" id="KW-0805">Transcription regulation</keyword>
<dbReference type="SUPFAM" id="SSF46785">
    <property type="entry name" value="Winged helix' DNA-binding domain"/>
    <property type="match status" value="1"/>
</dbReference>
<dbReference type="AlphaFoldDB" id="A0A1Y4MJP4"/>
<name>A0A1Y4MJP4_9FIRM</name>
<evidence type="ECO:0000259" key="5">
    <source>
        <dbReference type="PROSITE" id="PS50931"/>
    </source>
</evidence>
<organism evidence="6 7">
    <name type="scientific">Anaerotruncus colihominis</name>
    <dbReference type="NCBI Taxonomy" id="169435"/>
    <lineage>
        <taxon>Bacteria</taxon>
        <taxon>Bacillati</taxon>
        <taxon>Bacillota</taxon>
        <taxon>Clostridia</taxon>
        <taxon>Eubacteriales</taxon>
        <taxon>Oscillospiraceae</taxon>
        <taxon>Anaerotruncus</taxon>
    </lineage>
</organism>
<comment type="similarity">
    <text evidence="1">Belongs to the LysR transcriptional regulatory family.</text>
</comment>
<keyword evidence="3" id="KW-0238">DNA-binding</keyword>
<dbReference type="GeneID" id="72464984"/>
<dbReference type="InterPro" id="IPR036390">
    <property type="entry name" value="WH_DNA-bd_sf"/>
</dbReference>
<dbReference type="Pfam" id="PF00126">
    <property type="entry name" value="HTH_1"/>
    <property type="match status" value="1"/>
</dbReference>
<dbReference type="SUPFAM" id="SSF53850">
    <property type="entry name" value="Periplasmic binding protein-like II"/>
    <property type="match status" value="1"/>
</dbReference>
<dbReference type="InterPro" id="IPR000847">
    <property type="entry name" value="LysR_HTH_N"/>
</dbReference>
<dbReference type="GO" id="GO:0000976">
    <property type="term" value="F:transcription cis-regulatory region binding"/>
    <property type="evidence" value="ECO:0007669"/>
    <property type="project" value="TreeGrafter"/>
</dbReference>
<evidence type="ECO:0000256" key="3">
    <source>
        <dbReference type="ARBA" id="ARBA00023125"/>
    </source>
</evidence>
<keyword evidence="4" id="KW-0804">Transcription</keyword>
<dbReference type="Proteomes" id="UP000196386">
    <property type="component" value="Unassembled WGS sequence"/>
</dbReference>
<reference evidence="7" key="1">
    <citation type="submission" date="2017-04" db="EMBL/GenBank/DDBJ databases">
        <title>Function of individual gut microbiota members based on whole genome sequencing of pure cultures obtained from chicken caecum.</title>
        <authorList>
            <person name="Medvecky M."/>
            <person name="Cejkova D."/>
            <person name="Polansky O."/>
            <person name="Karasova D."/>
            <person name="Kubasova T."/>
            <person name="Cizek A."/>
            <person name="Rychlik I."/>
        </authorList>
    </citation>
    <scope>NUCLEOTIDE SEQUENCE [LARGE SCALE GENOMIC DNA]</scope>
    <source>
        <strain evidence="7">An175</strain>
    </source>
</reference>